<dbReference type="PANTHER" id="PTHR21505:SF8">
    <property type="entry name" value="DPT-YFP REPRESSOR BY OVEREXPRESSION, ISOFORM D-RELATED"/>
    <property type="match status" value="1"/>
</dbReference>
<accession>A0AAN9A1D6</accession>
<dbReference type="PANTHER" id="PTHR21505">
    <property type="entry name" value="MADF DOMAIN-CONTAINING PROTEIN-RELATED"/>
    <property type="match status" value="1"/>
</dbReference>
<name>A0AAN9A1D6_HALRR</name>
<protein>
    <recommendedName>
        <fullName evidence="1">MADF domain-containing protein</fullName>
    </recommendedName>
</protein>
<keyword evidence="3" id="KW-1185">Reference proteome</keyword>
<dbReference type="AlphaFoldDB" id="A0AAN9A1D6"/>
<dbReference type="InterPro" id="IPR006578">
    <property type="entry name" value="MADF-dom"/>
</dbReference>
<dbReference type="PROSITE" id="PS51029">
    <property type="entry name" value="MADF"/>
    <property type="match status" value="1"/>
</dbReference>
<reference evidence="2 3" key="1">
    <citation type="submission" date="2023-11" db="EMBL/GenBank/DDBJ databases">
        <title>Halocaridina rubra genome assembly.</title>
        <authorList>
            <person name="Smith C."/>
        </authorList>
    </citation>
    <scope>NUCLEOTIDE SEQUENCE [LARGE SCALE GENOMIC DNA]</scope>
    <source>
        <strain evidence="2">EP-1</strain>
        <tissue evidence="2">Whole</tissue>
    </source>
</reference>
<dbReference type="Pfam" id="PF10545">
    <property type="entry name" value="MADF_DNA_bdg"/>
    <property type="match status" value="1"/>
</dbReference>
<evidence type="ECO:0000313" key="3">
    <source>
        <dbReference type="Proteomes" id="UP001381693"/>
    </source>
</evidence>
<evidence type="ECO:0000313" key="2">
    <source>
        <dbReference type="EMBL" id="KAK7071453.1"/>
    </source>
</evidence>
<dbReference type="SMART" id="SM00595">
    <property type="entry name" value="MADF"/>
    <property type="match status" value="1"/>
</dbReference>
<sequence>MLVLNSTEATFWQYVACYIVAYAKCVCFNQFNRWQHLACDCVVCDMLPYNLTQATGCSLLASVEHLPRQSRERFDVESNKMNWSQEKTVEFIEEYRKLAVLWDIRLTDYKNINAKLDALLGLAEKFNCDVPMVKKKIKNLRTAFRREHKNLIQRKCGSSPMKRSKWFAYDLLIFLLDVDNPRLGYSYEVEPQAEQPMRVE</sequence>
<comment type="caution">
    <text evidence="2">The sequence shown here is derived from an EMBL/GenBank/DDBJ whole genome shotgun (WGS) entry which is preliminary data.</text>
</comment>
<dbReference type="EMBL" id="JAXCGZ010014522">
    <property type="protein sequence ID" value="KAK7071453.1"/>
    <property type="molecule type" value="Genomic_DNA"/>
</dbReference>
<gene>
    <name evidence="2" type="ORF">SK128_023806</name>
</gene>
<feature type="domain" description="MADF" evidence="1">
    <location>
        <begin position="90"/>
        <end position="180"/>
    </location>
</feature>
<proteinExistence type="predicted"/>
<dbReference type="Proteomes" id="UP001381693">
    <property type="component" value="Unassembled WGS sequence"/>
</dbReference>
<organism evidence="2 3">
    <name type="scientific">Halocaridina rubra</name>
    <name type="common">Hawaiian red shrimp</name>
    <dbReference type="NCBI Taxonomy" id="373956"/>
    <lineage>
        <taxon>Eukaryota</taxon>
        <taxon>Metazoa</taxon>
        <taxon>Ecdysozoa</taxon>
        <taxon>Arthropoda</taxon>
        <taxon>Crustacea</taxon>
        <taxon>Multicrustacea</taxon>
        <taxon>Malacostraca</taxon>
        <taxon>Eumalacostraca</taxon>
        <taxon>Eucarida</taxon>
        <taxon>Decapoda</taxon>
        <taxon>Pleocyemata</taxon>
        <taxon>Caridea</taxon>
        <taxon>Atyoidea</taxon>
        <taxon>Atyidae</taxon>
        <taxon>Halocaridina</taxon>
    </lineage>
</organism>
<evidence type="ECO:0000259" key="1">
    <source>
        <dbReference type="PROSITE" id="PS51029"/>
    </source>
</evidence>
<feature type="non-terminal residue" evidence="2">
    <location>
        <position position="200"/>
    </location>
</feature>